<dbReference type="Proteomes" id="UP000013063">
    <property type="component" value="Unassembled WGS sequence"/>
</dbReference>
<reference evidence="1 2" key="1">
    <citation type="journal article" date="2013" name="Genome Announc.">
        <title>Draft Genome Sequence for Caulobacter sp. Strain OR37, a Bacterium Tolerant to Heavy Metals.</title>
        <authorList>
            <person name="Utturkar S.M."/>
            <person name="Bollmann A."/>
            <person name="Brzoska R.M."/>
            <person name="Klingeman D.M."/>
            <person name="Epstein S.E."/>
            <person name="Palumbo A.V."/>
            <person name="Brown S.D."/>
        </authorList>
    </citation>
    <scope>NUCLEOTIDE SEQUENCE [LARGE SCALE GENOMIC DNA]</scope>
    <source>
        <strain evidence="1 2">OR37</strain>
    </source>
</reference>
<organism evidence="1 2">
    <name type="scientific">Caulobacter vibrioides OR37</name>
    <dbReference type="NCBI Taxonomy" id="1292034"/>
    <lineage>
        <taxon>Bacteria</taxon>
        <taxon>Pseudomonadati</taxon>
        <taxon>Pseudomonadota</taxon>
        <taxon>Alphaproteobacteria</taxon>
        <taxon>Caulobacterales</taxon>
        <taxon>Caulobacteraceae</taxon>
        <taxon>Caulobacter</taxon>
    </lineage>
</organism>
<evidence type="ECO:0000313" key="1">
    <source>
        <dbReference type="EMBL" id="ENZ81104.1"/>
    </source>
</evidence>
<sequence>MMAALDAAWAVIEAGDDPVAIAKARDTARLCGQMAAAVRKVAALVPAAKAPIARPVSLIDEVLDDVEKAATAAGKPPAAQAVAMRAALAKLGR</sequence>
<dbReference type="EMBL" id="APMP01000021">
    <property type="protein sequence ID" value="ENZ81104.1"/>
    <property type="molecule type" value="Genomic_DNA"/>
</dbReference>
<accession>R0EGE5</accession>
<comment type="caution">
    <text evidence="1">The sequence shown here is derived from an EMBL/GenBank/DDBJ whole genome shotgun (WGS) entry which is preliminary data.</text>
</comment>
<proteinExistence type="predicted"/>
<keyword evidence="2" id="KW-1185">Reference proteome</keyword>
<evidence type="ECO:0000313" key="2">
    <source>
        <dbReference type="Proteomes" id="UP000013063"/>
    </source>
</evidence>
<dbReference type="AlphaFoldDB" id="R0EGE5"/>
<name>R0EGE5_CAUVI</name>
<protein>
    <submittedName>
        <fullName evidence="1">Uncharacterized protein</fullName>
    </submittedName>
</protein>
<gene>
    <name evidence="1" type="ORF">OR37_02965</name>
</gene>
<dbReference type="PATRIC" id="fig|1292034.3.peg.2946"/>